<keyword evidence="2 5" id="KW-0812">Transmembrane</keyword>
<proteinExistence type="predicted"/>
<dbReference type="GO" id="GO:0015382">
    <property type="term" value="F:sodium:sulfate symporter activity"/>
    <property type="evidence" value="ECO:0007669"/>
    <property type="project" value="TreeGrafter"/>
</dbReference>
<keyword evidence="7" id="KW-1185">Reference proteome</keyword>
<protein>
    <recommendedName>
        <fullName evidence="8">Solute carrier family 13 member 2</fullName>
    </recommendedName>
</protein>
<accession>A0A9Q1GCF6</accession>
<comment type="caution">
    <text evidence="6">The sequence shown here is derived from an EMBL/GenBank/DDBJ whole genome shotgun (WGS) entry which is preliminary data.</text>
</comment>
<evidence type="ECO:0000313" key="6">
    <source>
        <dbReference type="EMBL" id="KAJ8381676.1"/>
    </source>
</evidence>
<evidence type="ECO:0000313" key="7">
    <source>
        <dbReference type="Proteomes" id="UP001152622"/>
    </source>
</evidence>
<evidence type="ECO:0008006" key="8">
    <source>
        <dbReference type="Google" id="ProtNLM"/>
    </source>
</evidence>
<keyword evidence="4 5" id="KW-0472">Membrane</keyword>
<gene>
    <name evidence="6" type="ORF">SKAU_G00024540</name>
</gene>
<organism evidence="6 7">
    <name type="scientific">Synaphobranchus kaupii</name>
    <name type="common">Kaup's arrowtooth eel</name>
    <dbReference type="NCBI Taxonomy" id="118154"/>
    <lineage>
        <taxon>Eukaryota</taxon>
        <taxon>Metazoa</taxon>
        <taxon>Chordata</taxon>
        <taxon>Craniata</taxon>
        <taxon>Vertebrata</taxon>
        <taxon>Euteleostomi</taxon>
        <taxon>Actinopterygii</taxon>
        <taxon>Neopterygii</taxon>
        <taxon>Teleostei</taxon>
        <taxon>Anguilliformes</taxon>
        <taxon>Synaphobranchidae</taxon>
        <taxon>Synaphobranchus</taxon>
    </lineage>
</organism>
<keyword evidence="3 5" id="KW-1133">Transmembrane helix</keyword>
<evidence type="ECO:0000256" key="4">
    <source>
        <dbReference type="ARBA" id="ARBA00023136"/>
    </source>
</evidence>
<dbReference type="Proteomes" id="UP001152622">
    <property type="component" value="Chromosome 1"/>
</dbReference>
<evidence type="ECO:0000256" key="1">
    <source>
        <dbReference type="ARBA" id="ARBA00004141"/>
    </source>
</evidence>
<dbReference type="AlphaFoldDB" id="A0A9Q1GCF6"/>
<reference evidence="6" key="1">
    <citation type="journal article" date="2023" name="Science">
        <title>Genome structures resolve the early diversification of teleost fishes.</title>
        <authorList>
            <person name="Parey E."/>
            <person name="Louis A."/>
            <person name="Montfort J."/>
            <person name="Bouchez O."/>
            <person name="Roques C."/>
            <person name="Iampietro C."/>
            <person name="Lluch J."/>
            <person name="Castinel A."/>
            <person name="Donnadieu C."/>
            <person name="Desvignes T."/>
            <person name="Floi Bucao C."/>
            <person name="Jouanno E."/>
            <person name="Wen M."/>
            <person name="Mejri S."/>
            <person name="Dirks R."/>
            <person name="Jansen H."/>
            <person name="Henkel C."/>
            <person name="Chen W.J."/>
            <person name="Zahm M."/>
            <person name="Cabau C."/>
            <person name="Klopp C."/>
            <person name="Thompson A.W."/>
            <person name="Robinson-Rechavi M."/>
            <person name="Braasch I."/>
            <person name="Lecointre G."/>
            <person name="Bobe J."/>
            <person name="Postlethwait J.H."/>
            <person name="Berthelot C."/>
            <person name="Roest Crollius H."/>
            <person name="Guiguen Y."/>
        </authorList>
    </citation>
    <scope>NUCLEOTIDE SEQUENCE</scope>
    <source>
        <strain evidence="6">WJC10195</strain>
    </source>
</reference>
<comment type="subcellular location">
    <subcellularLocation>
        <location evidence="1">Membrane</location>
        <topology evidence="1">Multi-pass membrane protein</topology>
    </subcellularLocation>
</comment>
<dbReference type="EMBL" id="JAINUF010000001">
    <property type="protein sequence ID" value="KAJ8381676.1"/>
    <property type="molecule type" value="Genomic_DNA"/>
</dbReference>
<evidence type="ECO:0000256" key="2">
    <source>
        <dbReference type="ARBA" id="ARBA00022692"/>
    </source>
</evidence>
<sequence length="177" mass="19700">MGFLRDAWSYRSLVIIIILTPLLLLPLPLLVGTKTEKLLFVRVNPERLMLGFMVSSAFLSMWVNNMSATAMVMPIVEAVIQQIVNAESEITSQQEKAADRLLQRRSAVGRCRGFSVWVANLLIPLGKLPVWAVITITCGIVTTFTEVASNPATVTVFSPILSPMVCSPRPFFLHYYD</sequence>
<dbReference type="OrthoDB" id="8958983at2759"/>
<dbReference type="PANTHER" id="PTHR10283:SF65">
    <property type="entry name" value="SOLUTE CARRIER FAMILY 13 MEMBER 1"/>
    <property type="match status" value="1"/>
</dbReference>
<evidence type="ECO:0000256" key="3">
    <source>
        <dbReference type="ARBA" id="ARBA00022989"/>
    </source>
</evidence>
<feature type="transmembrane region" description="Helical" evidence="5">
    <location>
        <begin position="47"/>
        <end position="64"/>
    </location>
</feature>
<name>A0A9Q1GCF6_SYNKA</name>
<dbReference type="PANTHER" id="PTHR10283">
    <property type="entry name" value="SOLUTE CARRIER FAMILY 13 MEMBER"/>
    <property type="match status" value="1"/>
</dbReference>
<feature type="transmembrane region" description="Helical" evidence="5">
    <location>
        <begin position="12"/>
        <end position="31"/>
    </location>
</feature>
<dbReference type="GO" id="GO:0005886">
    <property type="term" value="C:plasma membrane"/>
    <property type="evidence" value="ECO:0007669"/>
    <property type="project" value="TreeGrafter"/>
</dbReference>
<evidence type="ECO:0000256" key="5">
    <source>
        <dbReference type="SAM" id="Phobius"/>
    </source>
</evidence>